<gene>
    <name evidence="1" type="ORF">RND71_025201</name>
</gene>
<accession>A0AAE1VD77</accession>
<comment type="caution">
    <text evidence="1">The sequence shown here is derived from an EMBL/GenBank/DDBJ whole genome shotgun (WGS) entry which is preliminary data.</text>
</comment>
<organism evidence="1 2">
    <name type="scientific">Anisodus tanguticus</name>
    <dbReference type="NCBI Taxonomy" id="243964"/>
    <lineage>
        <taxon>Eukaryota</taxon>
        <taxon>Viridiplantae</taxon>
        <taxon>Streptophyta</taxon>
        <taxon>Embryophyta</taxon>
        <taxon>Tracheophyta</taxon>
        <taxon>Spermatophyta</taxon>
        <taxon>Magnoliopsida</taxon>
        <taxon>eudicotyledons</taxon>
        <taxon>Gunneridae</taxon>
        <taxon>Pentapetalae</taxon>
        <taxon>asterids</taxon>
        <taxon>lamiids</taxon>
        <taxon>Solanales</taxon>
        <taxon>Solanaceae</taxon>
        <taxon>Solanoideae</taxon>
        <taxon>Hyoscyameae</taxon>
        <taxon>Anisodus</taxon>
    </lineage>
</organism>
<keyword evidence="2" id="KW-1185">Reference proteome</keyword>
<evidence type="ECO:0000313" key="2">
    <source>
        <dbReference type="Proteomes" id="UP001291623"/>
    </source>
</evidence>
<dbReference type="Proteomes" id="UP001291623">
    <property type="component" value="Unassembled WGS sequence"/>
</dbReference>
<sequence>MYGNVKTHGEQNDGVIYTKRVDGEYAVCGLPYIDAGGPEAYQVLHKTCRWIPVKSDAERKRVIQCLEAVIER</sequence>
<protein>
    <submittedName>
        <fullName evidence="1">Uncharacterized protein</fullName>
    </submittedName>
</protein>
<name>A0AAE1VD77_9SOLA</name>
<dbReference type="EMBL" id="JAVYJV010000013">
    <property type="protein sequence ID" value="KAK4356230.1"/>
    <property type="molecule type" value="Genomic_DNA"/>
</dbReference>
<reference evidence="1" key="1">
    <citation type="submission" date="2023-12" db="EMBL/GenBank/DDBJ databases">
        <title>Genome assembly of Anisodus tanguticus.</title>
        <authorList>
            <person name="Wang Y.-J."/>
        </authorList>
    </citation>
    <scope>NUCLEOTIDE SEQUENCE</scope>
    <source>
        <strain evidence="1">KB-2021</strain>
        <tissue evidence="1">Leaf</tissue>
    </source>
</reference>
<dbReference type="AlphaFoldDB" id="A0AAE1VD77"/>
<evidence type="ECO:0000313" key="1">
    <source>
        <dbReference type="EMBL" id="KAK4356230.1"/>
    </source>
</evidence>
<proteinExistence type="predicted"/>